<proteinExistence type="predicted"/>
<accession>A0A4C1SJN9</accession>
<sequence length="204" mass="22990">MAQSPDFLETRTLPLRNVSMRCRVISLRARSPRTFSNTLAEHVLTYHFPTTVLLFSSDTVVRTHKLLYQRRDSETIKPSATPDGESQKSCRNAEKLQNSQIRKRSRVLEAYTCPGAIEARAVGRGAGAKRHGGNLASLTRGMRLRRCADAFTARAQPARLRGAPTHVRPDCRRADWDPFMIRAGSKRGDFVSERGGQWKISRKL</sequence>
<evidence type="ECO:0000313" key="2">
    <source>
        <dbReference type="EMBL" id="GBP02382.1"/>
    </source>
</evidence>
<protein>
    <submittedName>
        <fullName evidence="2">Uncharacterized protein</fullName>
    </submittedName>
</protein>
<organism evidence="2 3">
    <name type="scientific">Eumeta variegata</name>
    <name type="common">Bagworm moth</name>
    <name type="synonym">Eumeta japonica</name>
    <dbReference type="NCBI Taxonomy" id="151549"/>
    <lineage>
        <taxon>Eukaryota</taxon>
        <taxon>Metazoa</taxon>
        <taxon>Ecdysozoa</taxon>
        <taxon>Arthropoda</taxon>
        <taxon>Hexapoda</taxon>
        <taxon>Insecta</taxon>
        <taxon>Pterygota</taxon>
        <taxon>Neoptera</taxon>
        <taxon>Endopterygota</taxon>
        <taxon>Lepidoptera</taxon>
        <taxon>Glossata</taxon>
        <taxon>Ditrysia</taxon>
        <taxon>Tineoidea</taxon>
        <taxon>Psychidae</taxon>
        <taxon>Oiketicinae</taxon>
        <taxon>Eumeta</taxon>
    </lineage>
</organism>
<gene>
    <name evidence="2" type="ORF">EVAR_69005_1</name>
</gene>
<keyword evidence="3" id="KW-1185">Reference proteome</keyword>
<evidence type="ECO:0000313" key="3">
    <source>
        <dbReference type="Proteomes" id="UP000299102"/>
    </source>
</evidence>
<dbReference type="EMBL" id="BGZK01003540">
    <property type="protein sequence ID" value="GBP02382.1"/>
    <property type="molecule type" value="Genomic_DNA"/>
</dbReference>
<evidence type="ECO:0000256" key="1">
    <source>
        <dbReference type="SAM" id="MobiDB-lite"/>
    </source>
</evidence>
<dbReference type="Proteomes" id="UP000299102">
    <property type="component" value="Unassembled WGS sequence"/>
</dbReference>
<feature type="compositionally biased region" description="Basic and acidic residues" evidence="1">
    <location>
        <begin position="85"/>
        <end position="94"/>
    </location>
</feature>
<name>A0A4C1SJN9_EUMVA</name>
<feature type="region of interest" description="Disordered" evidence="1">
    <location>
        <begin position="73"/>
        <end position="98"/>
    </location>
</feature>
<comment type="caution">
    <text evidence="2">The sequence shown here is derived from an EMBL/GenBank/DDBJ whole genome shotgun (WGS) entry which is preliminary data.</text>
</comment>
<dbReference type="AlphaFoldDB" id="A0A4C1SJN9"/>
<reference evidence="2 3" key="1">
    <citation type="journal article" date="2019" name="Commun. Biol.">
        <title>The bagworm genome reveals a unique fibroin gene that provides high tensile strength.</title>
        <authorList>
            <person name="Kono N."/>
            <person name="Nakamura H."/>
            <person name="Ohtoshi R."/>
            <person name="Tomita M."/>
            <person name="Numata K."/>
            <person name="Arakawa K."/>
        </authorList>
    </citation>
    <scope>NUCLEOTIDE SEQUENCE [LARGE SCALE GENOMIC DNA]</scope>
</reference>